<evidence type="ECO:0000313" key="2">
    <source>
        <dbReference type="Proteomes" id="UP001397290"/>
    </source>
</evidence>
<organism evidence="1 2">
    <name type="scientific">Beauveria asiatica</name>
    <dbReference type="NCBI Taxonomy" id="1069075"/>
    <lineage>
        <taxon>Eukaryota</taxon>
        <taxon>Fungi</taxon>
        <taxon>Dikarya</taxon>
        <taxon>Ascomycota</taxon>
        <taxon>Pezizomycotina</taxon>
        <taxon>Sordariomycetes</taxon>
        <taxon>Hypocreomycetidae</taxon>
        <taxon>Hypocreales</taxon>
        <taxon>Cordycipitaceae</taxon>
        <taxon>Beauveria</taxon>
    </lineage>
</organism>
<evidence type="ECO:0008006" key="3">
    <source>
        <dbReference type="Google" id="ProtNLM"/>
    </source>
</evidence>
<protein>
    <recommendedName>
        <fullName evidence="3">Phosphoglycerate mutase family protein</fullName>
    </recommendedName>
</protein>
<proteinExistence type="predicted"/>
<dbReference type="AlphaFoldDB" id="A0AAW0RYB6"/>
<name>A0AAW0RYB6_9HYPO</name>
<dbReference type="PANTHER" id="PTHR16469">
    <property type="entry name" value="UBIQUITIN-ASSOCIATED AND SH3 DOMAIN-CONTAINING BA-RELATED"/>
    <property type="match status" value="1"/>
</dbReference>
<dbReference type="SMART" id="SM00855">
    <property type="entry name" value="PGAM"/>
    <property type="match status" value="1"/>
</dbReference>
<keyword evidence="2" id="KW-1185">Reference proteome</keyword>
<dbReference type="Proteomes" id="UP001397290">
    <property type="component" value="Unassembled WGS sequence"/>
</dbReference>
<dbReference type="PANTHER" id="PTHR16469:SF51">
    <property type="entry name" value="TRANSCRIPTION FACTOR TAU 55 KDA SUBUNIT"/>
    <property type="match status" value="1"/>
</dbReference>
<dbReference type="CDD" id="cd07067">
    <property type="entry name" value="HP_PGM_like"/>
    <property type="match status" value="1"/>
</dbReference>
<gene>
    <name evidence="1" type="ORF">G3M48_002518</name>
</gene>
<accession>A0AAW0RYB6</accession>
<evidence type="ECO:0000313" key="1">
    <source>
        <dbReference type="EMBL" id="KAK8146854.1"/>
    </source>
</evidence>
<dbReference type="InterPro" id="IPR029033">
    <property type="entry name" value="His_PPase_superfam"/>
</dbReference>
<dbReference type="InterPro" id="IPR013078">
    <property type="entry name" value="His_Pase_superF_clade-1"/>
</dbReference>
<sequence>MPVDPVSCWQQLVGPLTYHTPRLGLPRDLYHLIIIHHRSVTKAPSCPVKERSTHQTRFGPWYKESLFTTPTMSLEKIYIVRHGVSLPLNRLALTYKTHTGLPPKFRTTWTVDNKGNYQSHIPSPTGIPADPPLTSHGIEQAAELAAHLATLTPAVEAVYSSPYYRCLQTIDPFVKRQAAAAAAGTLPARAADTVRVRGEHGVCEWFGAAPFAHPQPADAAELSGLFPAYDTEYVSPVRPRERGETYAQLVARVRAAMSALIRRCDKEGRRSVVVCSHAAVIIVLGRVLTGQYPDEMDHEDFKAFTCGLSVYARGGGDKESSDGEPDTGESGRFFSILVFFPLPSGEFASLKDC</sequence>
<dbReference type="EMBL" id="JAAHCF010000185">
    <property type="protein sequence ID" value="KAK8146854.1"/>
    <property type="molecule type" value="Genomic_DNA"/>
</dbReference>
<dbReference type="Pfam" id="PF00300">
    <property type="entry name" value="His_Phos_1"/>
    <property type="match status" value="1"/>
</dbReference>
<dbReference type="InterPro" id="IPR051710">
    <property type="entry name" value="Phosphatase_SH3-domain"/>
</dbReference>
<dbReference type="SUPFAM" id="SSF53254">
    <property type="entry name" value="Phosphoglycerate mutase-like"/>
    <property type="match status" value="1"/>
</dbReference>
<dbReference type="Gene3D" id="3.40.50.1240">
    <property type="entry name" value="Phosphoglycerate mutase-like"/>
    <property type="match status" value="1"/>
</dbReference>
<reference evidence="1 2" key="1">
    <citation type="submission" date="2020-02" db="EMBL/GenBank/DDBJ databases">
        <title>Comparative genomics of the hypocrealean fungal genus Beauvera.</title>
        <authorList>
            <person name="Showalter D.N."/>
            <person name="Bushley K.E."/>
            <person name="Rehner S.A."/>
        </authorList>
    </citation>
    <scope>NUCLEOTIDE SEQUENCE [LARGE SCALE GENOMIC DNA]</scope>
    <source>
        <strain evidence="1 2">ARSEF4384</strain>
    </source>
</reference>
<comment type="caution">
    <text evidence="1">The sequence shown here is derived from an EMBL/GenBank/DDBJ whole genome shotgun (WGS) entry which is preliminary data.</text>
</comment>